<dbReference type="CDD" id="cd17932">
    <property type="entry name" value="DEXQc_UvrD"/>
    <property type="match status" value="1"/>
</dbReference>
<dbReference type="EMBL" id="MWPV01000005">
    <property type="protein sequence ID" value="OUL56933.1"/>
    <property type="molecule type" value="Genomic_DNA"/>
</dbReference>
<evidence type="ECO:0000256" key="1">
    <source>
        <dbReference type="ARBA" id="ARBA00009922"/>
    </source>
</evidence>
<evidence type="ECO:0000256" key="4">
    <source>
        <dbReference type="ARBA" id="ARBA00022806"/>
    </source>
</evidence>
<reference evidence="12 13" key="1">
    <citation type="submission" date="2017-02" db="EMBL/GenBank/DDBJ databases">
        <title>Pseudoalteromonas ulvae TC14 Genome.</title>
        <authorList>
            <person name="Molmeret M."/>
        </authorList>
    </citation>
    <scope>NUCLEOTIDE SEQUENCE [LARGE SCALE GENOMIC DNA]</scope>
    <source>
        <strain evidence="12">TC14</strain>
    </source>
</reference>
<keyword evidence="5 10" id="KW-0067">ATP-binding</keyword>
<dbReference type="GO" id="GO:0043138">
    <property type="term" value="F:3'-5' DNA helicase activity"/>
    <property type="evidence" value="ECO:0007669"/>
    <property type="project" value="UniProtKB-EC"/>
</dbReference>
<keyword evidence="4 10" id="KW-0347">Helicase</keyword>
<dbReference type="OrthoDB" id="5298826at2"/>
<dbReference type="PANTHER" id="PTHR11070:SF63">
    <property type="entry name" value="DNA HELICASE IV"/>
    <property type="match status" value="1"/>
</dbReference>
<organism evidence="12 13">
    <name type="scientific">Pseudoalteromonas ulvae</name>
    <dbReference type="NCBI Taxonomy" id="107327"/>
    <lineage>
        <taxon>Bacteria</taxon>
        <taxon>Pseudomonadati</taxon>
        <taxon>Pseudomonadota</taxon>
        <taxon>Gammaproteobacteria</taxon>
        <taxon>Alteromonadales</taxon>
        <taxon>Pseudoalteromonadaceae</taxon>
        <taxon>Pseudoalteromonas</taxon>
    </lineage>
</organism>
<dbReference type="InterPro" id="IPR013986">
    <property type="entry name" value="DExx_box_DNA_helicase_dom_sf"/>
</dbReference>
<evidence type="ECO:0000256" key="3">
    <source>
        <dbReference type="ARBA" id="ARBA00022801"/>
    </source>
</evidence>
<dbReference type="RefSeq" id="WP_086745186.1">
    <property type="nucleotide sequence ID" value="NZ_MWPV01000005.1"/>
</dbReference>
<evidence type="ECO:0000259" key="11">
    <source>
        <dbReference type="PROSITE" id="PS51198"/>
    </source>
</evidence>
<evidence type="ECO:0000313" key="13">
    <source>
        <dbReference type="Proteomes" id="UP000194841"/>
    </source>
</evidence>
<dbReference type="InterPro" id="IPR014016">
    <property type="entry name" value="UvrD-like_ATP-bd"/>
</dbReference>
<gene>
    <name evidence="12" type="ORF">B1199_16340</name>
</gene>
<evidence type="ECO:0000256" key="5">
    <source>
        <dbReference type="ARBA" id="ARBA00022840"/>
    </source>
</evidence>
<evidence type="ECO:0000256" key="7">
    <source>
        <dbReference type="ARBA" id="ARBA00034617"/>
    </source>
</evidence>
<dbReference type="GO" id="GO:0003677">
    <property type="term" value="F:DNA binding"/>
    <property type="evidence" value="ECO:0007669"/>
    <property type="project" value="InterPro"/>
</dbReference>
<keyword evidence="2 10" id="KW-0547">Nucleotide-binding</keyword>
<evidence type="ECO:0000256" key="6">
    <source>
        <dbReference type="ARBA" id="ARBA00023235"/>
    </source>
</evidence>
<evidence type="ECO:0000256" key="2">
    <source>
        <dbReference type="ARBA" id="ARBA00022741"/>
    </source>
</evidence>
<evidence type="ECO:0000313" key="12">
    <source>
        <dbReference type="EMBL" id="OUL56933.1"/>
    </source>
</evidence>
<evidence type="ECO:0000256" key="8">
    <source>
        <dbReference type="ARBA" id="ARBA00034808"/>
    </source>
</evidence>
<dbReference type="PANTHER" id="PTHR11070">
    <property type="entry name" value="UVRD / RECB / PCRA DNA HELICASE FAMILY MEMBER"/>
    <property type="match status" value="1"/>
</dbReference>
<dbReference type="PROSITE" id="PS51198">
    <property type="entry name" value="UVRD_HELICASE_ATP_BIND"/>
    <property type="match status" value="1"/>
</dbReference>
<dbReference type="Gene3D" id="1.10.10.160">
    <property type="match status" value="1"/>
</dbReference>
<dbReference type="AlphaFoldDB" id="A0A244CMU5"/>
<dbReference type="GO" id="GO:0005524">
    <property type="term" value="F:ATP binding"/>
    <property type="evidence" value="ECO:0007669"/>
    <property type="project" value="UniProtKB-UniRule"/>
</dbReference>
<comment type="caution">
    <text evidence="12">The sequence shown here is derived from an EMBL/GenBank/DDBJ whole genome shotgun (WGS) entry which is preliminary data.</text>
</comment>
<evidence type="ECO:0000256" key="9">
    <source>
        <dbReference type="ARBA" id="ARBA00048988"/>
    </source>
</evidence>
<dbReference type="InterPro" id="IPR014017">
    <property type="entry name" value="DNA_helicase_UvrD-like_C"/>
</dbReference>
<name>A0A244CMU5_PSEDV</name>
<dbReference type="GO" id="GO:0016887">
    <property type="term" value="F:ATP hydrolysis activity"/>
    <property type="evidence" value="ECO:0007669"/>
    <property type="project" value="RHEA"/>
</dbReference>
<feature type="binding site" evidence="10">
    <location>
        <begin position="209"/>
        <end position="216"/>
    </location>
    <ligand>
        <name>ATP</name>
        <dbReference type="ChEBI" id="CHEBI:30616"/>
    </ligand>
</feature>
<protein>
    <recommendedName>
        <fullName evidence="8">DNA 3'-5' helicase</fullName>
        <ecNumber evidence="8">5.6.2.4</ecNumber>
    </recommendedName>
</protein>
<comment type="similarity">
    <text evidence="1">Belongs to the helicase family. UvrD subfamily.</text>
</comment>
<proteinExistence type="inferred from homology"/>
<dbReference type="Pfam" id="PF13361">
    <property type="entry name" value="UvrD_C"/>
    <property type="match status" value="1"/>
</dbReference>
<dbReference type="InterPro" id="IPR000212">
    <property type="entry name" value="DNA_helicase_UvrD/REP"/>
</dbReference>
<dbReference type="SUPFAM" id="SSF52540">
    <property type="entry name" value="P-loop containing nucleoside triphosphate hydrolases"/>
    <property type="match status" value="1"/>
</dbReference>
<dbReference type="FunFam" id="3.40.50.300:FF:000975">
    <property type="entry name" value="DNA helicase"/>
    <property type="match status" value="1"/>
</dbReference>
<accession>A0A244CMU5</accession>
<dbReference type="EC" id="5.6.2.4" evidence="8"/>
<feature type="domain" description="UvrD-like helicase ATP-binding" evidence="11">
    <location>
        <begin position="188"/>
        <end position="506"/>
    </location>
</feature>
<keyword evidence="6" id="KW-0413">Isomerase</keyword>
<comment type="catalytic activity">
    <reaction evidence="9">
        <text>ATP + H2O = ADP + phosphate + H(+)</text>
        <dbReference type="Rhea" id="RHEA:13065"/>
        <dbReference type="ChEBI" id="CHEBI:15377"/>
        <dbReference type="ChEBI" id="CHEBI:15378"/>
        <dbReference type="ChEBI" id="CHEBI:30616"/>
        <dbReference type="ChEBI" id="CHEBI:43474"/>
        <dbReference type="ChEBI" id="CHEBI:456216"/>
        <dbReference type="EC" id="5.6.2.4"/>
    </reaction>
</comment>
<dbReference type="Gene3D" id="3.40.50.300">
    <property type="entry name" value="P-loop containing nucleotide triphosphate hydrolases"/>
    <property type="match status" value="2"/>
</dbReference>
<dbReference type="GO" id="GO:0005829">
    <property type="term" value="C:cytosol"/>
    <property type="evidence" value="ECO:0007669"/>
    <property type="project" value="TreeGrafter"/>
</dbReference>
<dbReference type="Pfam" id="PF00580">
    <property type="entry name" value="UvrD-helicase"/>
    <property type="match status" value="1"/>
</dbReference>
<dbReference type="InterPro" id="IPR027417">
    <property type="entry name" value="P-loop_NTPase"/>
</dbReference>
<sequence length="700" mass="79599">MNVFILQAHFFARLFGFDNKLSIDHHTVHVYQNGQSSSVAWRDIQQPVEFKLGWFGYQIVIKIQGQSHVLRGMSVTGISTIQEVALSHWVTHHRQGLETAFTVIAKMVQGRFVRDSHVEQIQKIIDEQVHRWLPWAKSHRLDSDTTSLIDKLVTYTQLDNAAITAIRERYIRYQTGRYSAIFNAIESTPLTPKQAHACIVDNDANLILAGAGTGKTSVLIARVAYLLQSQQANSSELLLLAYGKQAATEMDQRLSRALAHRQVNSRTFHSLALAIVAEVEGKQPTLSKYADNSEALIHQLKQRFIRILSEDESYQASLVKYFNLTLPVKGRQQVQESAIQFIKRLTEQGQVLEFAVIICKLVPLYKSLVNPEQIAERIEPQLQPALAVVLSLLEPLRDDYQQLLTQEQAIDFDDMISLATHYVHSGQFKSPWRFIMVDEFQDISASRALLVKALVNQHPNANLFAVGDDWQAIYRFNGADLRLTTQFEHYFGQASHHQLTTTFRFNNKISQVAEPFILANPHQLKKQLNSATQVKQASVTVLTPDNALITSESALLHCLETMSQRGDTRIFILARNHFMLPDLPFRNTLQRRFIKLDIQFMTMHASKGKTADSVIIMGLNAGRHGFPSTQKNHWLADAFLAPENEFAFAEERRLFYVALTRAKHHVYLIAPYAQKSPFLLEILENTSELNQITINQDIAI</sequence>
<keyword evidence="13" id="KW-1185">Reference proteome</keyword>
<dbReference type="GO" id="GO:0000725">
    <property type="term" value="P:recombinational repair"/>
    <property type="evidence" value="ECO:0007669"/>
    <property type="project" value="TreeGrafter"/>
</dbReference>
<evidence type="ECO:0000256" key="10">
    <source>
        <dbReference type="PROSITE-ProRule" id="PRU00560"/>
    </source>
</evidence>
<comment type="catalytic activity">
    <reaction evidence="7">
        <text>Couples ATP hydrolysis with the unwinding of duplex DNA by translocating in the 3'-5' direction.</text>
        <dbReference type="EC" id="5.6.2.4"/>
    </reaction>
</comment>
<keyword evidence="3 10" id="KW-0378">Hydrolase</keyword>
<dbReference type="Proteomes" id="UP000194841">
    <property type="component" value="Unassembled WGS sequence"/>
</dbReference>